<dbReference type="PROSITE" id="PS01125">
    <property type="entry name" value="ROK"/>
    <property type="match status" value="1"/>
</dbReference>
<dbReference type="InterPro" id="IPR036390">
    <property type="entry name" value="WH_DNA-bd_sf"/>
</dbReference>
<name>A0A644WPE1_9ZZZZ</name>
<dbReference type="Pfam" id="PF00480">
    <property type="entry name" value="ROK"/>
    <property type="match status" value="1"/>
</dbReference>
<gene>
    <name evidence="2" type="primary">nagC_7</name>
    <name evidence="2" type="ORF">SDC9_51971</name>
</gene>
<dbReference type="InterPro" id="IPR043129">
    <property type="entry name" value="ATPase_NBD"/>
</dbReference>
<dbReference type="CDD" id="cd00090">
    <property type="entry name" value="HTH_ARSR"/>
    <property type="match status" value="1"/>
</dbReference>
<evidence type="ECO:0000313" key="2">
    <source>
        <dbReference type="EMBL" id="MPM05680.1"/>
    </source>
</evidence>
<dbReference type="PANTHER" id="PTHR18964">
    <property type="entry name" value="ROK (REPRESSOR, ORF, KINASE) FAMILY"/>
    <property type="match status" value="1"/>
</dbReference>
<dbReference type="Pfam" id="PF13412">
    <property type="entry name" value="HTH_24"/>
    <property type="match status" value="1"/>
</dbReference>
<comment type="caution">
    <text evidence="2">The sequence shown here is derived from an EMBL/GenBank/DDBJ whole genome shotgun (WGS) entry which is preliminary data.</text>
</comment>
<dbReference type="AlphaFoldDB" id="A0A644WPE1"/>
<dbReference type="EMBL" id="VSSQ01001155">
    <property type="protein sequence ID" value="MPM05680.1"/>
    <property type="molecule type" value="Genomic_DNA"/>
</dbReference>
<proteinExistence type="inferred from homology"/>
<dbReference type="Gene3D" id="3.30.420.40">
    <property type="match status" value="2"/>
</dbReference>
<dbReference type="PANTHER" id="PTHR18964:SF149">
    <property type="entry name" value="BIFUNCTIONAL UDP-N-ACETYLGLUCOSAMINE 2-EPIMERASE_N-ACETYLMANNOSAMINE KINASE"/>
    <property type="match status" value="1"/>
</dbReference>
<dbReference type="SUPFAM" id="SSF53067">
    <property type="entry name" value="Actin-like ATPase domain"/>
    <property type="match status" value="1"/>
</dbReference>
<sequence length="383" mass="42850">MIVLDNSDIKINNKKRIIKLLSKERELTKLDISRKLDISVPTVTTIVGELKEEGIVEEAGMATSTGGRKPVIIRFLPDSRYSIGIDLGRNYVRAILTNLDSKIIEDKSKELDVITESEVLSIMKSLIEDLINSMTNIENKLLGIGFSLPGTVNEKELTLEVATNFRLKNISFKEIYSYFKLPIFLENEANSGALAESRLGVARDLKNLIYVSITEGIGGGILLNNDMYRGRDRRAGEIGHMCIAKNGRQCNCGRSGCWETYASSRALIKDYNENTKDKVKKIDELVQRFISGEDTASNVIEEYIENLVEGIENLIFIFNPDYIVIGGDISKHSNIFSSKLSSKIFECNEFYKKDDVKILFSGLQDDSNILGAALMPILNSFGF</sequence>
<protein>
    <submittedName>
        <fullName evidence="2">N-acetylglucosamine repressor</fullName>
    </submittedName>
</protein>
<evidence type="ECO:0000256" key="1">
    <source>
        <dbReference type="ARBA" id="ARBA00006479"/>
    </source>
</evidence>
<dbReference type="InterPro" id="IPR000600">
    <property type="entry name" value="ROK"/>
</dbReference>
<accession>A0A644WPE1</accession>
<dbReference type="SUPFAM" id="SSF46785">
    <property type="entry name" value="Winged helix' DNA-binding domain"/>
    <property type="match status" value="1"/>
</dbReference>
<reference evidence="2" key="1">
    <citation type="submission" date="2019-08" db="EMBL/GenBank/DDBJ databases">
        <authorList>
            <person name="Kucharzyk K."/>
            <person name="Murdoch R.W."/>
            <person name="Higgins S."/>
            <person name="Loffler F."/>
        </authorList>
    </citation>
    <scope>NUCLEOTIDE SEQUENCE</scope>
</reference>
<comment type="similarity">
    <text evidence="1">Belongs to the ROK (NagC/XylR) family.</text>
</comment>
<organism evidence="2">
    <name type="scientific">bioreactor metagenome</name>
    <dbReference type="NCBI Taxonomy" id="1076179"/>
    <lineage>
        <taxon>unclassified sequences</taxon>
        <taxon>metagenomes</taxon>
        <taxon>ecological metagenomes</taxon>
    </lineage>
</organism>
<dbReference type="InterPro" id="IPR049874">
    <property type="entry name" value="ROK_cs"/>
</dbReference>
<dbReference type="InterPro" id="IPR011991">
    <property type="entry name" value="ArsR-like_HTH"/>
</dbReference>
<dbReference type="InterPro" id="IPR036388">
    <property type="entry name" value="WH-like_DNA-bd_sf"/>
</dbReference>
<dbReference type="Gene3D" id="1.10.10.10">
    <property type="entry name" value="Winged helix-like DNA-binding domain superfamily/Winged helix DNA-binding domain"/>
    <property type="match status" value="1"/>
</dbReference>